<gene>
    <name evidence="1" type="ORF">SI7747_UN020809</name>
</gene>
<reference evidence="2" key="1">
    <citation type="journal article" date="2020" name="Sci. Rep.">
        <title>Chromosome-scale genome assembly for the duckweed Spirodela intermedia, integrating cytogenetic maps, PacBio and Oxford Nanopore libraries.</title>
        <authorList>
            <person name="Hoang P.T.N."/>
            <person name="Fiebig A."/>
            <person name="Novak P."/>
            <person name="Macas J."/>
            <person name="Cao H.X."/>
            <person name="Stepanenko A."/>
            <person name="Chen G."/>
            <person name="Borisjuk N."/>
            <person name="Scholz U."/>
            <person name="Schubert I."/>
        </authorList>
    </citation>
    <scope>NUCLEOTIDE SEQUENCE [LARGE SCALE GENOMIC DNA]</scope>
</reference>
<proteinExistence type="predicted"/>
<sequence length="30" mass="3705">MSTPLFFFFVNFKYISFSFPSIKFIENRIH</sequence>
<dbReference type="Proteomes" id="UP001189122">
    <property type="component" value="Unassembled WGS sequence"/>
</dbReference>
<name>A0ABN7E9A2_SPIIN</name>
<protein>
    <submittedName>
        <fullName evidence="1">Uncharacterized protein</fullName>
    </submittedName>
</protein>
<keyword evidence="2" id="KW-1185">Reference proteome</keyword>
<accession>A0ABN7E9A2</accession>
<organism evidence="1 2">
    <name type="scientific">Spirodela intermedia</name>
    <name type="common">Intermediate duckweed</name>
    <dbReference type="NCBI Taxonomy" id="51605"/>
    <lineage>
        <taxon>Eukaryota</taxon>
        <taxon>Viridiplantae</taxon>
        <taxon>Streptophyta</taxon>
        <taxon>Embryophyta</taxon>
        <taxon>Tracheophyta</taxon>
        <taxon>Spermatophyta</taxon>
        <taxon>Magnoliopsida</taxon>
        <taxon>Liliopsida</taxon>
        <taxon>Araceae</taxon>
        <taxon>Lemnoideae</taxon>
        <taxon>Spirodela</taxon>
    </lineage>
</organism>
<evidence type="ECO:0000313" key="2">
    <source>
        <dbReference type="Proteomes" id="UP001189122"/>
    </source>
</evidence>
<comment type="caution">
    <text evidence="1">The sequence shown here is derived from an EMBL/GenBank/DDBJ whole genome shotgun (WGS) entry which is preliminary data.</text>
</comment>
<evidence type="ECO:0000313" key="1">
    <source>
        <dbReference type="EMBL" id="CAA6674451.1"/>
    </source>
</evidence>
<dbReference type="EMBL" id="CACRZD030000111">
    <property type="protein sequence ID" value="CAA6674451.1"/>
    <property type="molecule type" value="Genomic_DNA"/>
</dbReference>